<evidence type="ECO:0000313" key="4">
    <source>
        <dbReference type="Proteomes" id="UP001430679"/>
    </source>
</evidence>
<dbReference type="RefSeq" id="WP_230036890.1">
    <property type="nucleotide sequence ID" value="NZ_JAJJMM010000001.1"/>
</dbReference>
<feature type="coiled-coil region" evidence="1">
    <location>
        <begin position="502"/>
        <end position="540"/>
    </location>
</feature>
<reference evidence="3" key="1">
    <citation type="submission" date="2021-11" db="EMBL/GenBank/DDBJ databases">
        <title>Description of novel Flavobacterium species.</title>
        <authorList>
            <person name="Saticioglu I.B."/>
            <person name="Ay H."/>
            <person name="Altun S."/>
            <person name="Duman M."/>
        </authorList>
    </citation>
    <scope>NUCLEOTIDE SEQUENCE</scope>
    <source>
        <strain evidence="3">F-30</strain>
    </source>
</reference>
<gene>
    <name evidence="3" type="ORF">LNP81_14245</name>
</gene>
<dbReference type="SMART" id="SM00060">
    <property type="entry name" value="FN3"/>
    <property type="match status" value="2"/>
</dbReference>
<evidence type="ECO:0000259" key="2">
    <source>
        <dbReference type="PROSITE" id="PS50853"/>
    </source>
</evidence>
<dbReference type="EMBL" id="JAJJMM010000001">
    <property type="protein sequence ID" value="MCC9064157.1"/>
    <property type="molecule type" value="Genomic_DNA"/>
</dbReference>
<dbReference type="SUPFAM" id="SSF49265">
    <property type="entry name" value="Fibronectin type III"/>
    <property type="match status" value="1"/>
</dbReference>
<dbReference type="InterPro" id="IPR036116">
    <property type="entry name" value="FN3_sf"/>
</dbReference>
<name>A0ABS8MF87_9FLAO</name>
<keyword evidence="4" id="KW-1185">Reference proteome</keyword>
<keyword evidence="1" id="KW-0175">Coiled coil</keyword>
<organism evidence="3 4">
    <name type="scientific">Flavobacterium piscisymbiosum</name>
    <dbReference type="NCBI Taxonomy" id="2893753"/>
    <lineage>
        <taxon>Bacteria</taxon>
        <taxon>Pseudomonadati</taxon>
        <taxon>Bacteroidota</taxon>
        <taxon>Flavobacteriia</taxon>
        <taxon>Flavobacteriales</taxon>
        <taxon>Flavobacteriaceae</taxon>
        <taxon>Flavobacterium</taxon>
    </lineage>
</organism>
<dbReference type="PROSITE" id="PS50853">
    <property type="entry name" value="FN3"/>
    <property type="match status" value="1"/>
</dbReference>
<comment type="caution">
    <text evidence="3">The sequence shown here is derived from an EMBL/GenBank/DDBJ whole genome shotgun (WGS) entry which is preliminary data.</text>
</comment>
<accession>A0ABS8MF87</accession>
<sequence>MKNHFNKIYLFVLVLFFGLNGYAQLFPVQLTPVFKSPYSVKISDYATSMDTKFQLLINPTDVTISQRQVRLKLYIQGNGVNIRSSDYITGQRPIFINGGEFQTLTNSDISALFRLENLQGITASQYANPLPDGMYDFCFEMYDYITNQKISQKSCASIYLILNDPPLLNTPQKNEQIAASDFSNIMFTWTPRQMNATNVSYKFELKQLIDPTLDPQFAFQMAPLLYEETVFSTAMLYNLSMPILTPGMRYAWRVRAISTTGLSENAIFKNDGYSEIYSFKYTASCASPTFLLSEAQGPTSVKITWQGIPEHTKYQLQYKKQDVRNAQWFSTNSLNTQSLITNLEPGVTYQFRVGSSCDPATEGVQSFTYSEISTFTTPTQTNGVPAYNCGIIPKINIQNQKTLTNLIQSETFTAGDFPVTVLELKGENSPYSGKGYIIVPYLADTKIAVEFSNITINTDYQLISGVVETSYNPEWGNVVAVQDVINDFKGLIDGISDLFDRANKLEEQKKDGTINEDEYNKNWKEIYESLEKTNDKYKILVDNTSDIPEDLRKKIADLDPVFVELASNNFTTKGNQTIENLTKTNEAYDALNKFVSDKCDASLKSIVAFLATEKINYLKLAASEVSKNATSVSETDKKYNVSIYDEGNGALKITHYKDWSISSPVQNLFLIETKDSELNKLKITKFWLSYAPNNVDGNAASIDVVVYFKEPVPNQAEPFCTQKTTIAKGVSIQAQLADNFEEVVFYATLSIAAAEVAGGVKLSECVTGFALDAGFQMGINAIVKLYLNENFTTQQLVKEISVPSAATSCATATLVNKCGTGCAGISGFAVGFSDDVLKQLKSGKKLSEIEVSQSTLNGIKQGILNIVVQKVVTFGISKFSAWRGKYTAKQVEDALEDLQAHPEKYGIENKLEKLWTKIDEHSGDFHGNHATYYDVNVTYQAYREQVGIAFSNNNILEFHLNIPEKLQGQGIGSEIFKQAIIDYAPSKVKGWWKTSDIYTGNESINLSIFKQKLKEGFSPEKAVFETPTGKILKANNFDGTVEILKNSADEVIIYFNPKL</sequence>
<feature type="domain" description="Fibronectin type-III" evidence="2">
    <location>
        <begin position="287"/>
        <end position="380"/>
    </location>
</feature>
<dbReference type="InterPro" id="IPR013783">
    <property type="entry name" value="Ig-like_fold"/>
</dbReference>
<evidence type="ECO:0000256" key="1">
    <source>
        <dbReference type="SAM" id="Coils"/>
    </source>
</evidence>
<dbReference type="Gene3D" id="2.60.40.10">
    <property type="entry name" value="Immunoglobulins"/>
    <property type="match status" value="2"/>
</dbReference>
<evidence type="ECO:0000313" key="3">
    <source>
        <dbReference type="EMBL" id="MCC9064157.1"/>
    </source>
</evidence>
<protein>
    <submittedName>
        <fullName evidence="3">Fibronectin type III domain-containing protein</fullName>
    </submittedName>
</protein>
<dbReference type="CDD" id="cd00063">
    <property type="entry name" value="FN3"/>
    <property type="match status" value="1"/>
</dbReference>
<proteinExistence type="predicted"/>
<dbReference type="InterPro" id="IPR003961">
    <property type="entry name" value="FN3_dom"/>
</dbReference>
<dbReference type="Proteomes" id="UP001430679">
    <property type="component" value="Unassembled WGS sequence"/>
</dbReference>